<evidence type="ECO:0000256" key="2">
    <source>
        <dbReference type="ARBA" id="ARBA00023136"/>
    </source>
</evidence>
<evidence type="ECO:0000256" key="4">
    <source>
        <dbReference type="HAMAP-Rule" id="MF_00923"/>
    </source>
</evidence>
<keyword evidence="4" id="KW-0449">Lipoprotein</keyword>
<comment type="caution">
    <text evidence="7">The sequence shown here is derived from an EMBL/GenBank/DDBJ whole genome shotgun (WGS) entry which is preliminary data.</text>
</comment>
<evidence type="ECO:0000259" key="6">
    <source>
        <dbReference type="Pfam" id="PF13360"/>
    </source>
</evidence>
<dbReference type="InterPro" id="IPR015943">
    <property type="entry name" value="WD40/YVTN_repeat-like_dom_sf"/>
</dbReference>
<evidence type="ECO:0000256" key="1">
    <source>
        <dbReference type="ARBA" id="ARBA00022729"/>
    </source>
</evidence>
<feature type="domain" description="Pyrrolo-quinoline quinone repeat" evidence="6">
    <location>
        <begin position="88"/>
        <end position="318"/>
    </location>
</feature>
<gene>
    <name evidence="4 7" type="primary">bamB</name>
    <name evidence="7" type="ORF">V6E02_10005</name>
</gene>
<dbReference type="NCBIfam" id="TIGR03300">
    <property type="entry name" value="assembly_YfgL"/>
    <property type="match status" value="1"/>
</dbReference>
<dbReference type="SMART" id="SM00564">
    <property type="entry name" value="PQQ"/>
    <property type="match status" value="7"/>
</dbReference>
<dbReference type="InterPro" id="IPR017687">
    <property type="entry name" value="BamB"/>
</dbReference>
<organism evidence="7 8">
    <name type="scientific">Thiobacter aerophilum</name>
    <dbReference type="NCBI Taxonomy" id="3121275"/>
    <lineage>
        <taxon>Bacteria</taxon>
        <taxon>Pseudomonadati</taxon>
        <taxon>Pseudomonadota</taxon>
        <taxon>Betaproteobacteria</taxon>
        <taxon>Burkholderiales</taxon>
        <taxon>Thiobacteraceae</taxon>
        <taxon>Thiobacter</taxon>
    </lineage>
</organism>
<dbReference type="PROSITE" id="PS51257">
    <property type="entry name" value="PROKAR_LIPOPROTEIN"/>
    <property type="match status" value="1"/>
</dbReference>
<comment type="subcellular location">
    <subcellularLocation>
        <location evidence="4">Cell outer membrane</location>
        <topology evidence="4">Lipid-anchor</topology>
    </subcellularLocation>
</comment>
<dbReference type="PANTHER" id="PTHR34512:SF30">
    <property type="entry name" value="OUTER MEMBRANE PROTEIN ASSEMBLY FACTOR BAMB"/>
    <property type="match status" value="1"/>
</dbReference>
<proteinExistence type="inferred from homology"/>
<comment type="function">
    <text evidence="4">Part of the outer membrane protein assembly complex, which is involved in assembly and insertion of beta-barrel proteins into the outer membrane.</text>
</comment>
<reference evidence="7 8" key="1">
    <citation type="submission" date="2024-02" db="EMBL/GenBank/DDBJ databases">
        <title>New thermophilic sulfur-oxidizing bacteria from a hot springs of the Uzon caldera (Kamchatka, Russia).</title>
        <authorList>
            <person name="Dukat A.M."/>
            <person name="Elcheninov A.G."/>
            <person name="Frolov E.N."/>
        </authorList>
    </citation>
    <scope>NUCLEOTIDE SEQUENCE [LARGE SCALE GENOMIC DNA]</scope>
    <source>
        <strain evidence="7 8">AK1</strain>
    </source>
</reference>
<dbReference type="InterPro" id="IPR011047">
    <property type="entry name" value="Quinoprotein_ADH-like_sf"/>
</dbReference>
<keyword evidence="1 4" id="KW-0732">Signal</keyword>
<protein>
    <recommendedName>
        <fullName evidence="4">Outer membrane protein assembly factor BamB</fullName>
    </recommendedName>
</protein>
<comment type="similarity">
    <text evidence="4">Belongs to the BamB family.</text>
</comment>
<keyword evidence="4" id="KW-0564">Palmitate</keyword>
<evidence type="ECO:0000256" key="5">
    <source>
        <dbReference type="SAM" id="SignalP"/>
    </source>
</evidence>
<dbReference type="PANTHER" id="PTHR34512">
    <property type="entry name" value="CELL SURFACE PROTEIN"/>
    <property type="match status" value="1"/>
</dbReference>
<name>A0ABV0EJF7_9BURK</name>
<dbReference type="EMBL" id="JBAJEX010000008">
    <property type="protein sequence ID" value="MEO1767544.1"/>
    <property type="molecule type" value="Genomic_DNA"/>
</dbReference>
<dbReference type="InterPro" id="IPR018391">
    <property type="entry name" value="PQQ_b-propeller_rpt"/>
</dbReference>
<accession>A0ABV0EJF7</accession>
<dbReference type="SUPFAM" id="SSF50998">
    <property type="entry name" value="Quinoprotein alcohol dehydrogenase-like"/>
    <property type="match status" value="1"/>
</dbReference>
<keyword evidence="8" id="KW-1185">Reference proteome</keyword>
<dbReference type="Gene3D" id="2.130.10.10">
    <property type="entry name" value="YVTN repeat-like/Quinoprotein amine dehydrogenase"/>
    <property type="match status" value="1"/>
</dbReference>
<keyword evidence="2 4" id="KW-0472">Membrane</keyword>
<keyword evidence="3 4" id="KW-0998">Cell outer membrane</keyword>
<feature type="signal peptide" evidence="5">
    <location>
        <begin position="1"/>
        <end position="28"/>
    </location>
</feature>
<dbReference type="HAMAP" id="MF_00923">
    <property type="entry name" value="OM_assembly_BamB"/>
    <property type="match status" value="1"/>
</dbReference>
<dbReference type="Pfam" id="PF13360">
    <property type="entry name" value="PQQ_2"/>
    <property type="match status" value="1"/>
</dbReference>
<sequence>MKFSACRSVCRTALAVAVLFLAAGCASVGEVWDDWFGTSARREVPAPLLEFTPSVRVAVRAKAQIGSAGNAVFVPGFTQDAVFAAAADGRLARFELATGRELWQVKLKQRLSAGVGVGPKLVVVAGPKGEVFAYDHDGKLVWQTRVSSEVLAVPVVTQDSVYVRSLDGRIHALDAATGQRRWFYQRAIPALTVRNTAGLLVDRNGVFAGFGGGKLVALEAGTGTVAWEATVAQPRGVSELERIADVTSNPVTDGQLICAAAFQGRVACFDINTGAPVWGRELSSFTGVALDARNLYVTEARGALHAFDKGSGASVWKQDKLALRQLSGPALYRGYVVVGDLQGQVHFLSREDGAFAARIATDGSPIRATPQVTPQGVLVQTLKGGLYLLGLD</sequence>
<evidence type="ECO:0000313" key="8">
    <source>
        <dbReference type="Proteomes" id="UP001482231"/>
    </source>
</evidence>
<dbReference type="InterPro" id="IPR002372">
    <property type="entry name" value="PQQ_rpt_dom"/>
</dbReference>
<feature type="chain" id="PRO_5047417979" description="Outer membrane protein assembly factor BamB" evidence="5">
    <location>
        <begin position="29"/>
        <end position="392"/>
    </location>
</feature>
<dbReference type="Proteomes" id="UP001482231">
    <property type="component" value="Unassembled WGS sequence"/>
</dbReference>
<evidence type="ECO:0000256" key="3">
    <source>
        <dbReference type="ARBA" id="ARBA00023237"/>
    </source>
</evidence>
<evidence type="ECO:0000313" key="7">
    <source>
        <dbReference type="EMBL" id="MEO1767544.1"/>
    </source>
</evidence>
<comment type="subunit">
    <text evidence="4">Part of the Bam complex.</text>
</comment>